<evidence type="ECO:0000313" key="2">
    <source>
        <dbReference type="Proteomes" id="UP000265715"/>
    </source>
</evidence>
<dbReference type="NCBIfam" id="NF002558">
    <property type="entry name" value="PRK02126.1"/>
    <property type="match status" value="1"/>
</dbReference>
<dbReference type="SUPFAM" id="SSF56281">
    <property type="entry name" value="Metallo-hydrolase/oxidoreductase"/>
    <property type="match status" value="1"/>
</dbReference>
<dbReference type="InterPro" id="IPR036866">
    <property type="entry name" value="RibonucZ/Hydroxyglut_hydro"/>
</dbReference>
<organism evidence="1 2">
    <name type="scientific">Calidithermus terrae</name>
    <dbReference type="NCBI Taxonomy" id="1408545"/>
    <lineage>
        <taxon>Bacteria</taxon>
        <taxon>Thermotogati</taxon>
        <taxon>Deinococcota</taxon>
        <taxon>Deinococci</taxon>
        <taxon>Thermales</taxon>
        <taxon>Thermaceae</taxon>
        <taxon>Calidithermus</taxon>
    </lineage>
</organism>
<evidence type="ECO:0000313" key="1">
    <source>
        <dbReference type="EMBL" id="RIH74932.1"/>
    </source>
</evidence>
<dbReference type="OrthoDB" id="9803916at2"/>
<dbReference type="Pfam" id="PF23023">
    <property type="entry name" value="Anti-Pycsar_Apyc1"/>
    <property type="match status" value="1"/>
</dbReference>
<dbReference type="GO" id="GO:0042781">
    <property type="term" value="F:3'-tRNA processing endoribonuclease activity"/>
    <property type="evidence" value="ECO:0007669"/>
    <property type="project" value="UniProtKB-EC"/>
</dbReference>
<proteinExistence type="predicted"/>
<reference evidence="1 2" key="1">
    <citation type="submission" date="2018-08" db="EMBL/GenBank/DDBJ databases">
        <title>Meiothermus terrae DSM 26712 genome sequencing project.</title>
        <authorList>
            <person name="Da Costa M.S."/>
            <person name="Albuquerque L."/>
            <person name="Raposo P."/>
            <person name="Froufe H.J.C."/>
            <person name="Barroso C.S."/>
            <person name="Egas C."/>
        </authorList>
    </citation>
    <scope>NUCLEOTIDE SEQUENCE [LARGE SCALE GENOMIC DNA]</scope>
    <source>
        <strain evidence="1 2">DSM 26712</strain>
    </source>
</reference>
<dbReference type="Gene3D" id="3.60.15.10">
    <property type="entry name" value="Ribonuclease Z/Hydroxyacylglutathione hydrolase-like"/>
    <property type="match status" value="1"/>
</dbReference>
<dbReference type="AlphaFoldDB" id="A0A399DY89"/>
<sequence>MSLRFQVLGAPGRDNALFVRADSGHALCRFLFDCGQDCTADLPYAEVQAVEHLCFSHLHMDHVGGFDPFFRATFGRPEPVTAWGPPGTARILHHRLQGYLWNIPGDEGGTWRVREVHPRHLHTYRFELPEAFAVAHDEGTVPSHGLLLETEPFTLEAMALDHRTPSLAYLLRERPRQNIDPHKLEALGLPPGPWLKQLKEPTPTQHSLEVEGHAYGLAALRAALLTESPGDSVAYLTDFRLDKAALERLVPWLRGVQTLVCESQYRHADLELAHKNYHLTNVQAATLAKEAGAGELILFHLSDRYGSRERSLLLHEAQDIFPGTRFPEHWGDG</sequence>
<name>A0A399DY89_9DEIN</name>
<comment type="caution">
    <text evidence="1">The sequence shown here is derived from an EMBL/GenBank/DDBJ whole genome shotgun (WGS) entry which is preliminary data.</text>
</comment>
<dbReference type="PANTHER" id="PTHR46018:SF2">
    <property type="entry name" value="ZINC PHOSPHODIESTERASE ELAC PROTEIN 1"/>
    <property type="match status" value="1"/>
</dbReference>
<dbReference type="EMBL" id="QXDL01000382">
    <property type="protein sequence ID" value="RIH74932.1"/>
    <property type="molecule type" value="Genomic_DNA"/>
</dbReference>
<dbReference type="Proteomes" id="UP000265715">
    <property type="component" value="Unassembled WGS sequence"/>
</dbReference>
<dbReference type="EC" id="3.1.26.11" evidence="1"/>
<gene>
    <name evidence="1" type="primary">rnz</name>
    <name evidence="1" type="ORF">Mterra_04027</name>
</gene>
<dbReference type="PANTHER" id="PTHR46018">
    <property type="entry name" value="ZINC PHOSPHODIESTERASE ELAC PROTEIN 1"/>
    <property type="match status" value="1"/>
</dbReference>
<keyword evidence="2" id="KW-1185">Reference proteome</keyword>
<protein>
    <submittedName>
        <fullName evidence="1">Ribonuclease Z</fullName>
        <ecNumber evidence="1">3.1.26.11</ecNumber>
    </submittedName>
</protein>
<dbReference type="RefSeq" id="WP_119316835.1">
    <property type="nucleotide sequence ID" value="NZ_QXDL01000382.1"/>
</dbReference>
<keyword evidence="1" id="KW-0378">Hydrolase</keyword>
<accession>A0A399DY89</accession>